<dbReference type="Gene3D" id="3.90.1150.10">
    <property type="entry name" value="Aspartate Aminotransferase, domain 1"/>
    <property type="match status" value="1"/>
</dbReference>
<comment type="caution">
    <text evidence="3">The sequence shown here is derived from an EMBL/GenBank/DDBJ whole genome shotgun (WGS) entry which is preliminary data.</text>
</comment>
<dbReference type="InterPro" id="IPR004839">
    <property type="entry name" value="Aminotransferase_I/II_large"/>
</dbReference>
<keyword evidence="4" id="KW-1185">Reference proteome</keyword>
<accession>A0A430L9V1</accession>
<dbReference type="Proteomes" id="UP000287124">
    <property type="component" value="Unassembled WGS sequence"/>
</dbReference>
<dbReference type="PANTHER" id="PTHR43795:SF39">
    <property type="entry name" value="AMINOTRANSFERASE CLASS I_CLASSII DOMAIN-CONTAINING PROTEIN"/>
    <property type="match status" value="1"/>
</dbReference>
<dbReference type="SUPFAM" id="SSF53383">
    <property type="entry name" value="PLP-dependent transferases"/>
    <property type="match status" value="1"/>
</dbReference>
<feature type="domain" description="Aminotransferase class I/classII large" evidence="2">
    <location>
        <begin position="21"/>
        <end position="182"/>
    </location>
</feature>
<dbReference type="GO" id="GO:0008483">
    <property type="term" value="F:transaminase activity"/>
    <property type="evidence" value="ECO:0007669"/>
    <property type="project" value="TreeGrafter"/>
</dbReference>
<dbReference type="InterPro" id="IPR015422">
    <property type="entry name" value="PyrdxlP-dep_Trfase_small"/>
</dbReference>
<dbReference type="CDD" id="cd00609">
    <property type="entry name" value="AAT_like"/>
    <property type="match status" value="1"/>
</dbReference>
<dbReference type="AlphaFoldDB" id="A0A430L9V1"/>
<dbReference type="GO" id="GO:0006520">
    <property type="term" value="P:amino acid metabolic process"/>
    <property type="evidence" value="ECO:0007669"/>
    <property type="project" value="TreeGrafter"/>
</dbReference>
<dbReference type="GO" id="GO:0030170">
    <property type="term" value="F:pyridoxal phosphate binding"/>
    <property type="evidence" value="ECO:0007669"/>
    <property type="project" value="InterPro"/>
</dbReference>
<protein>
    <recommendedName>
        <fullName evidence="2">Aminotransferase class I/classII large domain-containing protein</fullName>
    </recommendedName>
</protein>
<dbReference type="EMBL" id="MIKF01000309">
    <property type="protein sequence ID" value="RTE72493.1"/>
    <property type="molecule type" value="Genomic_DNA"/>
</dbReference>
<dbReference type="InterPro" id="IPR050478">
    <property type="entry name" value="Ethylene_sulfur-biosynth"/>
</dbReference>
<evidence type="ECO:0000256" key="1">
    <source>
        <dbReference type="ARBA" id="ARBA00022898"/>
    </source>
</evidence>
<proteinExistence type="predicted"/>
<gene>
    <name evidence="3" type="ORF">BHE90_013084</name>
</gene>
<dbReference type="PANTHER" id="PTHR43795">
    <property type="entry name" value="BIFUNCTIONAL ASPARTATE AMINOTRANSFERASE AND GLUTAMATE/ASPARTATE-PREPHENATE AMINOTRANSFERASE-RELATED"/>
    <property type="match status" value="1"/>
</dbReference>
<name>A0A430L9V1_9HYPO</name>
<evidence type="ECO:0000259" key="2">
    <source>
        <dbReference type="Pfam" id="PF00155"/>
    </source>
</evidence>
<dbReference type="Gene3D" id="3.40.640.10">
    <property type="entry name" value="Type I PLP-dependent aspartate aminotransferase-like (Major domain)"/>
    <property type="match status" value="1"/>
</dbReference>
<evidence type="ECO:0000313" key="3">
    <source>
        <dbReference type="EMBL" id="RTE72493.1"/>
    </source>
</evidence>
<dbReference type="InterPro" id="IPR015421">
    <property type="entry name" value="PyrdxlP-dep_Trfase_major"/>
</dbReference>
<organism evidence="3 4">
    <name type="scientific">Fusarium euwallaceae</name>
    <dbReference type="NCBI Taxonomy" id="1147111"/>
    <lineage>
        <taxon>Eukaryota</taxon>
        <taxon>Fungi</taxon>
        <taxon>Dikarya</taxon>
        <taxon>Ascomycota</taxon>
        <taxon>Pezizomycotina</taxon>
        <taxon>Sordariomycetes</taxon>
        <taxon>Hypocreomycetidae</taxon>
        <taxon>Hypocreales</taxon>
        <taxon>Nectriaceae</taxon>
        <taxon>Fusarium</taxon>
        <taxon>Fusarium solani species complex</taxon>
    </lineage>
</organism>
<dbReference type="InterPro" id="IPR015424">
    <property type="entry name" value="PyrdxlP-dep_Trfase"/>
</dbReference>
<dbReference type="Pfam" id="PF00155">
    <property type="entry name" value="Aminotran_1_2"/>
    <property type="match status" value="2"/>
</dbReference>
<reference evidence="3 4" key="1">
    <citation type="submission" date="2017-06" db="EMBL/GenBank/DDBJ databases">
        <title>Comparative genomic analysis of Ambrosia Fusariam Clade fungi.</title>
        <authorList>
            <person name="Stajich J.E."/>
            <person name="Carrillo J."/>
            <person name="Kijimoto T."/>
            <person name="Eskalen A."/>
            <person name="O'Donnell K."/>
            <person name="Kasson M."/>
        </authorList>
    </citation>
    <scope>NUCLEOTIDE SEQUENCE [LARGE SCALE GENOMIC DNA]</scope>
    <source>
        <strain evidence="3 4">UCR1854</strain>
    </source>
</reference>
<evidence type="ECO:0000313" key="4">
    <source>
        <dbReference type="Proteomes" id="UP000287124"/>
    </source>
</evidence>
<keyword evidence="1" id="KW-0663">Pyridoxal phosphate</keyword>
<feature type="domain" description="Aminotransferase class I/classII large" evidence="2">
    <location>
        <begin position="184"/>
        <end position="322"/>
    </location>
</feature>
<sequence>MFIKEQIDVIPDNHLTYGIGPRGSRRLRTAAAAFVNDEFRAVEKVTTDNIIVTPGVNSAIESLVWAICNPGDGVLIPRPLYNGFSIDILNRNETHLVGVSYTEIEGYCGLDDLFKPDVNRLALEASLREAEEANIKIRALLISNPHNPLGRCYPAETLEEFMSFCNRHGLHFVSDEIYANFFSWSPHVLQDVWAKMLEDKRWFDNMMSKKNKLMAEQYAIVTSFFHDCKIYTFPMNAGLFVWVDLRRMLLSKSSRGEMGYSSLRTTNTSGFYAQREQEILDICARNGVQIAPGSKFQSEEYGWFRITFTVPRNTLEEGLRRLSKSLKDVEDIEWQ</sequence>
<dbReference type="PRINTS" id="PR00753">
    <property type="entry name" value="ACCSYNTHASE"/>
</dbReference>